<dbReference type="SUPFAM" id="SSF158832">
    <property type="entry name" value="Tex N-terminal region-like"/>
    <property type="match status" value="1"/>
</dbReference>
<proteinExistence type="predicted"/>
<dbReference type="Proteomes" id="UP000464658">
    <property type="component" value="Chromosome"/>
</dbReference>
<accession>A0A5S9M147</accession>
<feature type="domain" description="Tex-like protein N-terminal" evidence="1">
    <location>
        <begin position="7"/>
        <end position="78"/>
    </location>
</feature>
<protein>
    <recommendedName>
        <fullName evidence="1">Tex-like protein N-terminal domain-containing protein</fullName>
    </recommendedName>
</protein>
<gene>
    <name evidence="2" type="ORF">BsIDN1_09380</name>
</gene>
<dbReference type="EMBL" id="AP021906">
    <property type="protein sequence ID" value="BBP87320.1"/>
    <property type="molecule type" value="Genomic_DNA"/>
</dbReference>
<sequence length="118" mass="13831">MKTSDFLLKQIATELKLSTKQIESVIKLLEDGNTVPFIARYRKEQTGSLDEVQIQTISERYTYIQNVTNRKEEVIRLIAEQDKLTDELKKKKLNKLINCKRSKIYTGHSNKSAKQRRM</sequence>
<reference evidence="2 3" key="1">
    <citation type="submission" date="2019-12" db="EMBL/GenBank/DDBJ databases">
        <title>Full genome sequence of a Bacillus safensis strain isolated from commercially available natto in Indonesia.</title>
        <authorList>
            <person name="Yoshida M."/>
            <person name="Uomi M."/>
            <person name="Waturangi D."/>
            <person name="Ekaputri J.J."/>
            <person name="Setiamarga D.H.E."/>
        </authorList>
    </citation>
    <scope>NUCLEOTIDE SEQUENCE [LARGE SCALE GENOMIC DNA]</scope>
    <source>
        <strain evidence="2 3">IDN1</strain>
    </source>
</reference>
<evidence type="ECO:0000313" key="3">
    <source>
        <dbReference type="Proteomes" id="UP000464658"/>
    </source>
</evidence>
<dbReference type="Pfam" id="PF09371">
    <property type="entry name" value="Tex_N"/>
    <property type="match status" value="1"/>
</dbReference>
<evidence type="ECO:0000313" key="2">
    <source>
        <dbReference type="EMBL" id="BBP87320.1"/>
    </source>
</evidence>
<dbReference type="AlphaFoldDB" id="A0A5S9M147"/>
<name>A0A5S9M147_BACIA</name>
<dbReference type="FunFam" id="1.10.10.650:FF:000001">
    <property type="entry name" value="S1 RNA-binding domain 1"/>
    <property type="match status" value="1"/>
</dbReference>
<organism evidence="2 3">
    <name type="scientific">Bacillus safensis</name>
    <dbReference type="NCBI Taxonomy" id="561879"/>
    <lineage>
        <taxon>Bacteria</taxon>
        <taxon>Bacillati</taxon>
        <taxon>Bacillota</taxon>
        <taxon>Bacilli</taxon>
        <taxon>Bacillales</taxon>
        <taxon>Bacillaceae</taxon>
        <taxon>Bacillus</taxon>
    </lineage>
</organism>
<dbReference type="Gene3D" id="1.10.10.650">
    <property type="entry name" value="RuvA domain 2-like"/>
    <property type="match status" value="1"/>
</dbReference>
<dbReference type="InterPro" id="IPR023319">
    <property type="entry name" value="Tex-like_HTH_dom_sf"/>
</dbReference>
<evidence type="ECO:0000259" key="1">
    <source>
        <dbReference type="Pfam" id="PF09371"/>
    </source>
</evidence>
<dbReference type="InterPro" id="IPR018974">
    <property type="entry name" value="Tex-like_N"/>
</dbReference>